<dbReference type="InterPro" id="IPR057375">
    <property type="entry name" value="ULP2A/B_PH"/>
</dbReference>
<evidence type="ECO:0000256" key="2">
    <source>
        <dbReference type="ARBA" id="ARBA00022670"/>
    </source>
</evidence>
<feature type="compositionally biased region" description="Low complexity" evidence="4">
    <location>
        <begin position="131"/>
        <end position="142"/>
    </location>
</feature>
<feature type="region of interest" description="Disordered" evidence="4">
    <location>
        <begin position="808"/>
        <end position="838"/>
    </location>
</feature>
<feature type="region of interest" description="Disordered" evidence="4">
    <location>
        <begin position="863"/>
        <end position="922"/>
    </location>
</feature>
<sequence>MNTDCKSFDVFDFKPEGEHTEIADAKCVSKFKNPGAMDTYNFLENVARGTSFQSKEMGDLSCIDIDTIDNDHNCDNAYSSIPLVANGDDLATKQMCGLDDVLLFNSTSQEQHPQFIPDKSGSLSAQLEPIASSPATASPSNSQLNCALQESPSSDESVDVIPDADESMSESSQSTSSDNLGDDVTLNGHGPSSDYCFGGWEMGNSDVAVVCPDYIVYRGRYYTECVLIFSSNCVELKGSTAYEDRGTFSFQWGIDDIVDIESQWSERLRVAMVKLRLISRDAMQVEGGQGTAGIEELQFTAVELNWYKKQEEIMSLDVRYKALWNVVFDSDIGRDGEALPGQNGICISRKRYFPDFDEPFEEVVYPKGDSDAVAINEGMEKSLKVPCILHMDSIKGTHSGLKDLVQSYLWEEWRERQKEASEDISSKFFNLRFVPLELPQQQNSFDCGLFLLHYAERFLKDAPLNFSPFEITMFSNFLNVDWFPAAEPSLKRVHIQNLIRKILETENSAATCSGNPCASISTHPQSNNEIETGVELISERCSPSKSCHKNLASSPSDQGIKITLLPASSECAGDSGLVLMEFFEAGATTGSFLDRPFQTFDRAASFNEFKGAISSVEEDVEVGGQFVFSESKTTHYQQTAEINPEACVFPYSSLGFGAETSWNTGIHESGPKDIDASSEISNCASDDPLEVEAEGKHTTGEDCSGEEKTDQLGSPLVENVDCSGEEKTDQLGSPSMENVECLRETLGSAPIKMVDIADSQSSNHILDYNGNANQPRSPKMENVDCLTESLASAPSEILDVAESPPSDHMLDSNGNADHLISSPTTLVGSHGDGDVEENGDDTCADVCLFGDTSLSETDRQEVLERLDDDSVSEPERQEASKRIGDDSVPESDEVQPAKRPRLTPPSEGERTLKRSLSKDELL</sequence>
<comment type="similarity">
    <text evidence="1">Belongs to the peptidase C48 family.</text>
</comment>
<evidence type="ECO:0000313" key="6">
    <source>
        <dbReference type="EMBL" id="GFS44050.1"/>
    </source>
</evidence>
<proteinExistence type="inferred from homology"/>
<feature type="region of interest" description="Disordered" evidence="4">
    <location>
        <begin position="131"/>
        <end position="185"/>
    </location>
</feature>
<dbReference type="Gene3D" id="1.10.418.20">
    <property type="match status" value="1"/>
</dbReference>
<evidence type="ECO:0000259" key="5">
    <source>
        <dbReference type="PROSITE" id="PS50600"/>
    </source>
</evidence>
<feature type="compositionally biased region" description="Basic and acidic residues" evidence="4">
    <location>
        <begin position="693"/>
        <end position="710"/>
    </location>
</feature>
<comment type="caution">
    <text evidence="6">The sequence shown here is derived from an EMBL/GenBank/DDBJ whole genome shotgun (WGS) entry which is preliminary data.</text>
</comment>
<dbReference type="OrthoDB" id="442460at2759"/>
<dbReference type="PANTHER" id="PTHR47764:SF2">
    <property type="entry name" value="UBIQUITIN-LIKE PROTEASE FAMILY PROFILE DOMAIN-CONTAINING PROTEIN"/>
    <property type="match status" value="1"/>
</dbReference>
<dbReference type="InterPro" id="IPR003653">
    <property type="entry name" value="Peptidase_C48_C"/>
</dbReference>
<evidence type="ECO:0000256" key="4">
    <source>
        <dbReference type="SAM" id="MobiDB-lite"/>
    </source>
</evidence>
<evidence type="ECO:0000256" key="3">
    <source>
        <dbReference type="ARBA" id="ARBA00022801"/>
    </source>
</evidence>
<organism evidence="6 7">
    <name type="scientific">Actinidia rufa</name>
    <dbReference type="NCBI Taxonomy" id="165716"/>
    <lineage>
        <taxon>Eukaryota</taxon>
        <taxon>Viridiplantae</taxon>
        <taxon>Streptophyta</taxon>
        <taxon>Embryophyta</taxon>
        <taxon>Tracheophyta</taxon>
        <taxon>Spermatophyta</taxon>
        <taxon>Magnoliopsida</taxon>
        <taxon>eudicotyledons</taxon>
        <taxon>Gunneridae</taxon>
        <taxon>Pentapetalae</taxon>
        <taxon>asterids</taxon>
        <taxon>Ericales</taxon>
        <taxon>Actinidiaceae</taxon>
        <taxon>Actinidia</taxon>
    </lineage>
</organism>
<dbReference type="GO" id="GO:0006508">
    <property type="term" value="P:proteolysis"/>
    <property type="evidence" value="ECO:0007669"/>
    <property type="project" value="UniProtKB-KW"/>
</dbReference>
<protein>
    <submittedName>
        <fullName evidence="6">Cysteine proteinases superfamily protein</fullName>
    </submittedName>
</protein>
<evidence type="ECO:0000313" key="7">
    <source>
        <dbReference type="Proteomes" id="UP000585474"/>
    </source>
</evidence>
<dbReference type="Proteomes" id="UP000585474">
    <property type="component" value="Unassembled WGS sequence"/>
</dbReference>
<name>A0A7J0DWJ6_9ERIC</name>
<dbReference type="PANTHER" id="PTHR47764">
    <property type="entry name" value="UBIQUITIN-LIKE-SPECIFIC PROTEASE 2B-RELATED"/>
    <property type="match status" value="1"/>
</dbReference>
<feature type="region of interest" description="Disordered" evidence="4">
    <location>
        <begin position="687"/>
        <end position="719"/>
    </location>
</feature>
<dbReference type="GO" id="GO:0008234">
    <property type="term" value="F:cysteine-type peptidase activity"/>
    <property type="evidence" value="ECO:0007669"/>
    <property type="project" value="InterPro"/>
</dbReference>
<feature type="compositionally biased region" description="Acidic residues" evidence="4">
    <location>
        <begin position="156"/>
        <end position="168"/>
    </location>
</feature>
<dbReference type="SUPFAM" id="SSF54001">
    <property type="entry name" value="Cysteine proteinases"/>
    <property type="match status" value="1"/>
</dbReference>
<keyword evidence="7" id="KW-1185">Reference proteome</keyword>
<keyword evidence="3" id="KW-0378">Hydrolase</keyword>
<feature type="domain" description="Ubiquitin-like protease family profile" evidence="5">
    <location>
        <begin position="1"/>
        <end position="458"/>
    </location>
</feature>
<evidence type="ECO:0000256" key="1">
    <source>
        <dbReference type="ARBA" id="ARBA00005234"/>
    </source>
</evidence>
<reference evidence="7" key="1">
    <citation type="submission" date="2019-07" db="EMBL/GenBank/DDBJ databases">
        <title>De Novo Assembly of kiwifruit Actinidia rufa.</title>
        <authorList>
            <person name="Sugita-Konishi S."/>
            <person name="Sato K."/>
            <person name="Mori E."/>
            <person name="Abe Y."/>
            <person name="Kisaki G."/>
            <person name="Hamano K."/>
            <person name="Suezawa K."/>
            <person name="Otani M."/>
            <person name="Fukuda T."/>
            <person name="Manabe T."/>
            <person name="Gomi K."/>
            <person name="Tabuchi M."/>
            <person name="Akimitsu K."/>
            <person name="Kataoka I."/>
        </authorList>
    </citation>
    <scope>NUCLEOTIDE SEQUENCE [LARGE SCALE GENOMIC DNA]</scope>
    <source>
        <strain evidence="7">cv. Fuchu</strain>
    </source>
</reference>
<feature type="compositionally biased region" description="Polar residues" evidence="4">
    <location>
        <begin position="143"/>
        <end position="155"/>
    </location>
</feature>
<gene>
    <name evidence="6" type="ORF">Acr_00g0088230</name>
</gene>
<feature type="compositionally biased region" description="Basic and acidic residues" evidence="4">
    <location>
        <begin position="907"/>
        <end position="922"/>
    </location>
</feature>
<dbReference type="Pfam" id="PF25352">
    <property type="entry name" value="PH_ULP"/>
    <property type="match status" value="1"/>
</dbReference>
<keyword evidence="2" id="KW-0645">Protease</keyword>
<dbReference type="InterPro" id="IPR038765">
    <property type="entry name" value="Papain-like_cys_pep_sf"/>
</dbReference>
<dbReference type="EMBL" id="BJWL01000431">
    <property type="protein sequence ID" value="GFS44050.1"/>
    <property type="molecule type" value="Genomic_DNA"/>
</dbReference>
<dbReference type="AlphaFoldDB" id="A0A7J0DWJ6"/>
<dbReference type="PROSITE" id="PS50600">
    <property type="entry name" value="ULP_PROTEASE"/>
    <property type="match status" value="1"/>
</dbReference>
<dbReference type="Pfam" id="PF02902">
    <property type="entry name" value="Peptidase_C48"/>
    <property type="match status" value="1"/>
</dbReference>
<accession>A0A7J0DWJ6</accession>
<feature type="compositionally biased region" description="Basic and acidic residues" evidence="4">
    <location>
        <begin position="873"/>
        <end position="885"/>
    </location>
</feature>